<dbReference type="EMBL" id="JANCLU010000001">
    <property type="protein sequence ID" value="MCP8936927.1"/>
    <property type="molecule type" value="Genomic_DNA"/>
</dbReference>
<protein>
    <recommendedName>
        <fullName evidence="2">DUF6644 domain-containing protein</fullName>
    </recommendedName>
</protein>
<keyword evidence="1" id="KW-0812">Transmembrane</keyword>
<dbReference type="Proteomes" id="UP001205890">
    <property type="component" value="Unassembled WGS sequence"/>
</dbReference>
<feature type="transmembrane region" description="Helical" evidence="1">
    <location>
        <begin position="139"/>
        <end position="158"/>
    </location>
</feature>
<name>A0ABT1L6B2_9HYPH</name>
<keyword evidence="1" id="KW-1133">Transmembrane helix</keyword>
<gene>
    <name evidence="3" type="ORF">NK718_00215</name>
</gene>
<evidence type="ECO:0000313" key="4">
    <source>
        <dbReference type="Proteomes" id="UP001205890"/>
    </source>
</evidence>
<keyword evidence="1" id="KW-0472">Membrane</keyword>
<accession>A0ABT1L6B2</accession>
<organism evidence="3 4">
    <name type="scientific">Alsobacter ponti</name>
    <dbReference type="NCBI Taxonomy" id="2962936"/>
    <lineage>
        <taxon>Bacteria</taxon>
        <taxon>Pseudomonadati</taxon>
        <taxon>Pseudomonadota</taxon>
        <taxon>Alphaproteobacteria</taxon>
        <taxon>Hyphomicrobiales</taxon>
        <taxon>Alsobacteraceae</taxon>
        <taxon>Alsobacter</taxon>
    </lineage>
</organism>
<dbReference type="InterPro" id="IPR046586">
    <property type="entry name" value="DUF6644"/>
</dbReference>
<reference evidence="3 4" key="1">
    <citation type="submission" date="2022-07" db="EMBL/GenBank/DDBJ databases">
        <authorList>
            <person name="Li W.-J."/>
            <person name="Deng Q.-Q."/>
        </authorList>
    </citation>
    <scope>NUCLEOTIDE SEQUENCE [LARGE SCALE GENOMIC DNA]</scope>
    <source>
        <strain evidence="3 4">SYSU M60028</strain>
    </source>
</reference>
<evidence type="ECO:0000313" key="3">
    <source>
        <dbReference type="EMBL" id="MCP8936927.1"/>
    </source>
</evidence>
<sequence length="166" mass="18453">MIMNPAQLEWFKQAWPGPLVRSTSWFFSFGEILHFIGLCLLLGSLLVIDLRLMGFFKKLSVRSVLSFLPYTLFGFLLNAVSGWIFFTSNPASYIENPAFLLKMGLIALAGVNALAFTLLEHRRMLLIGPGEDTPALSKALAASSLLLWFGVLLLGRWLPIFTVGTN</sequence>
<feature type="transmembrane region" description="Helical" evidence="1">
    <location>
        <begin position="32"/>
        <end position="52"/>
    </location>
</feature>
<feature type="domain" description="DUF6644" evidence="2">
    <location>
        <begin position="26"/>
        <end position="158"/>
    </location>
</feature>
<proteinExistence type="predicted"/>
<dbReference type="RefSeq" id="WP_254737319.1">
    <property type="nucleotide sequence ID" value="NZ_JANCLU010000001.1"/>
</dbReference>
<keyword evidence="4" id="KW-1185">Reference proteome</keyword>
<feature type="transmembrane region" description="Helical" evidence="1">
    <location>
        <begin position="64"/>
        <end position="86"/>
    </location>
</feature>
<feature type="transmembrane region" description="Helical" evidence="1">
    <location>
        <begin position="98"/>
        <end position="119"/>
    </location>
</feature>
<comment type="caution">
    <text evidence="3">The sequence shown here is derived from an EMBL/GenBank/DDBJ whole genome shotgun (WGS) entry which is preliminary data.</text>
</comment>
<evidence type="ECO:0000259" key="2">
    <source>
        <dbReference type="Pfam" id="PF20349"/>
    </source>
</evidence>
<dbReference type="Pfam" id="PF20349">
    <property type="entry name" value="DUF6644"/>
    <property type="match status" value="1"/>
</dbReference>
<evidence type="ECO:0000256" key="1">
    <source>
        <dbReference type="SAM" id="Phobius"/>
    </source>
</evidence>